<dbReference type="PANTHER" id="PTHR30518">
    <property type="entry name" value="ENDOLYTIC MUREIN TRANSGLYCOSYLASE"/>
    <property type="match status" value="1"/>
</dbReference>
<name>A0ABV9NH76_9GAMM</name>
<evidence type="ECO:0000256" key="3">
    <source>
        <dbReference type="ARBA" id="ARBA00022989"/>
    </source>
</evidence>
<accession>A0ABV9NH76</accession>
<keyword evidence="9" id="KW-1185">Reference proteome</keyword>
<dbReference type="EC" id="4.2.2.29" evidence="7"/>
<dbReference type="InterPro" id="IPR003770">
    <property type="entry name" value="MLTG-like"/>
</dbReference>
<feature type="site" description="Important for catalytic activity" evidence="7">
    <location>
        <position position="213"/>
    </location>
</feature>
<evidence type="ECO:0000256" key="4">
    <source>
        <dbReference type="ARBA" id="ARBA00023136"/>
    </source>
</evidence>
<keyword evidence="1 7" id="KW-1003">Cell membrane</keyword>
<comment type="function">
    <text evidence="7">Functions as a peptidoglycan terminase that cleaves nascent peptidoglycan strands endolytically to terminate their elongation.</text>
</comment>
<comment type="caution">
    <text evidence="8">The sequence shown here is derived from an EMBL/GenBank/DDBJ whole genome shotgun (WGS) entry which is preliminary data.</text>
</comment>
<evidence type="ECO:0000256" key="7">
    <source>
        <dbReference type="HAMAP-Rule" id="MF_02065"/>
    </source>
</evidence>
<dbReference type="NCBIfam" id="TIGR00247">
    <property type="entry name" value="endolytic transglycosylase MltG"/>
    <property type="match status" value="1"/>
</dbReference>
<reference evidence="9" key="1">
    <citation type="journal article" date="2019" name="Int. J. Syst. Evol. Microbiol.">
        <title>The Global Catalogue of Microorganisms (GCM) 10K type strain sequencing project: providing services to taxonomists for standard genome sequencing and annotation.</title>
        <authorList>
            <consortium name="The Broad Institute Genomics Platform"/>
            <consortium name="The Broad Institute Genome Sequencing Center for Infectious Disease"/>
            <person name="Wu L."/>
            <person name="Ma J."/>
        </authorList>
    </citation>
    <scope>NUCLEOTIDE SEQUENCE [LARGE SCALE GENOMIC DNA]</scope>
    <source>
        <strain evidence="9">CGMCC 1.13574</strain>
    </source>
</reference>
<evidence type="ECO:0000313" key="8">
    <source>
        <dbReference type="EMBL" id="MFC4727065.1"/>
    </source>
</evidence>
<organism evidence="8 9">
    <name type="scientific">Coralloluteibacterium thermophilum</name>
    <dbReference type="NCBI Taxonomy" id="2707049"/>
    <lineage>
        <taxon>Bacteria</taxon>
        <taxon>Pseudomonadati</taxon>
        <taxon>Pseudomonadota</taxon>
        <taxon>Gammaproteobacteria</taxon>
        <taxon>Lysobacterales</taxon>
        <taxon>Lysobacteraceae</taxon>
        <taxon>Coralloluteibacterium</taxon>
    </lineage>
</organism>
<evidence type="ECO:0000256" key="5">
    <source>
        <dbReference type="ARBA" id="ARBA00023239"/>
    </source>
</evidence>
<keyword evidence="2 7" id="KW-0812">Transmembrane</keyword>
<keyword evidence="4 7" id="KW-0472">Membrane</keyword>
<comment type="similarity">
    <text evidence="7">Belongs to the transglycosylase MltG family.</text>
</comment>
<proteinExistence type="inferred from homology"/>
<dbReference type="Proteomes" id="UP001595892">
    <property type="component" value="Unassembled WGS sequence"/>
</dbReference>
<dbReference type="CDD" id="cd08010">
    <property type="entry name" value="MltG_like"/>
    <property type="match status" value="1"/>
</dbReference>
<keyword evidence="3 7" id="KW-1133">Transmembrane helix</keyword>
<evidence type="ECO:0000256" key="6">
    <source>
        <dbReference type="ARBA" id="ARBA00023316"/>
    </source>
</evidence>
<dbReference type="RefSeq" id="WP_377003061.1">
    <property type="nucleotide sequence ID" value="NZ_JBHSGG010000003.1"/>
</dbReference>
<dbReference type="Gene3D" id="3.30.160.60">
    <property type="entry name" value="Classic Zinc Finger"/>
    <property type="match status" value="1"/>
</dbReference>
<keyword evidence="7" id="KW-0997">Cell inner membrane</keyword>
<gene>
    <name evidence="7 8" type="primary">mltG</name>
    <name evidence="8" type="ORF">ACFO3Q_02635</name>
</gene>
<dbReference type="Gene3D" id="3.30.1490.480">
    <property type="entry name" value="Endolytic murein transglycosylase"/>
    <property type="match status" value="1"/>
</dbReference>
<dbReference type="PANTHER" id="PTHR30518:SF2">
    <property type="entry name" value="ENDOLYTIC MUREIN TRANSGLYCOSYLASE"/>
    <property type="match status" value="1"/>
</dbReference>
<protein>
    <recommendedName>
        <fullName evidence="7">Endolytic murein transglycosylase</fullName>
        <ecNumber evidence="7">4.2.2.29</ecNumber>
    </recommendedName>
    <alternativeName>
        <fullName evidence="7">Peptidoglycan lytic transglycosylase</fullName>
    </alternativeName>
    <alternativeName>
        <fullName evidence="7">Peptidoglycan polymerization terminase</fullName>
    </alternativeName>
</protein>
<keyword evidence="6 7" id="KW-0961">Cell wall biogenesis/degradation</keyword>
<dbReference type="HAMAP" id="MF_02065">
    <property type="entry name" value="MltG"/>
    <property type="match status" value="1"/>
</dbReference>
<evidence type="ECO:0000313" key="9">
    <source>
        <dbReference type="Proteomes" id="UP001595892"/>
    </source>
</evidence>
<dbReference type="EMBL" id="JBHSGG010000003">
    <property type="protein sequence ID" value="MFC4727065.1"/>
    <property type="molecule type" value="Genomic_DNA"/>
</dbReference>
<sequence>MALLVLAAAAAGAVLYVGYRAFADAPVLPEGSAATSVVIERGDGFAAVLRRLRAEGVTAGHELHWKALALETGARGRIKAGEYALDPNLTPRELLLRMAAGRVVQRRFTIVEGWNIRQLRAALAEAEAVDHRSRDLSDAELMAELGHPDAHPEGRFLPETYSYTRGTTDLQILARAFDAMEATLEALWAERADDAPVATPYEALILASIIEKETGVPEERGEIAGVFARRLQRGMLLQTDPTVIYGVGSAYRGVILRSHLTTDTPYNTYTRPGLPPTPIAMPGRAAIEAALNPAPGDTLYFVARGDGSGGHVFSRTLQEHNRAVACYRRGGCP</sequence>
<evidence type="ECO:0000256" key="2">
    <source>
        <dbReference type="ARBA" id="ARBA00022692"/>
    </source>
</evidence>
<dbReference type="Pfam" id="PF02618">
    <property type="entry name" value="YceG"/>
    <property type="match status" value="1"/>
</dbReference>
<comment type="catalytic activity">
    <reaction evidence="7">
        <text>a peptidoglycan chain = a peptidoglycan chain with N-acetyl-1,6-anhydromuramyl-[peptide] at the reducing end + a peptidoglycan chain with N-acetylglucosamine at the non-reducing end.</text>
        <dbReference type="EC" id="4.2.2.29"/>
    </reaction>
</comment>
<keyword evidence="5 7" id="KW-0456">Lyase</keyword>
<evidence type="ECO:0000256" key="1">
    <source>
        <dbReference type="ARBA" id="ARBA00022475"/>
    </source>
</evidence>